<dbReference type="VEuPathDB" id="FungiDB:TRICI_003269"/>
<dbReference type="InterPro" id="IPR023389">
    <property type="entry name" value="DOPA-like_sf"/>
</dbReference>
<keyword evidence="2" id="KW-1185">Reference proteome</keyword>
<comment type="caution">
    <text evidence="1">The sequence shown here is derived from an EMBL/GenBank/DDBJ whole genome shotgun (WGS) entry which is preliminary data.</text>
</comment>
<dbReference type="EMBL" id="SWFS01000237">
    <property type="protein sequence ID" value="KAA8913067.1"/>
    <property type="molecule type" value="Genomic_DNA"/>
</dbReference>
<name>A0A642V9D6_9ASCO</name>
<accession>A0A642V9D6</accession>
<dbReference type="OrthoDB" id="9970095at2759"/>
<organism evidence="1 2">
    <name type="scientific">Trichomonascus ciferrii</name>
    <dbReference type="NCBI Taxonomy" id="44093"/>
    <lineage>
        <taxon>Eukaryota</taxon>
        <taxon>Fungi</taxon>
        <taxon>Dikarya</taxon>
        <taxon>Ascomycota</taxon>
        <taxon>Saccharomycotina</taxon>
        <taxon>Dipodascomycetes</taxon>
        <taxon>Dipodascales</taxon>
        <taxon>Trichomonascaceae</taxon>
        <taxon>Trichomonascus</taxon>
        <taxon>Trichomonascus ciferrii complex</taxon>
    </lineage>
</organism>
<dbReference type="SUPFAM" id="SSF143410">
    <property type="entry name" value="DOPA-like"/>
    <property type="match status" value="1"/>
</dbReference>
<gene>
    <name evidence="1" type="ORF">TRICI_003269</name>
</gene>
<dbReference type="PANTHER" id="PTHR36423:SF2">
    <property type="entry name" value="AFR070WP"/>
    <property type="match status" value="1"/>
</dbReference>
<sequence>MGEERFNEDIKSYDIHTYFFQSHEPSMTEAVELREKLKRDFAAEIDAGKMRVYRVFDRPLGPHPYGMWECDFKSQEMFAKLVPW</sequence>
<dbReference type="Gene3D" id="3.30.70.1240">
    <property type="entry name" value="DOPA-like domains"/>
    <property type="match status" value="1"/>
</dbReference>
<dbReference type="Pfam" id="PF08883">
    <property type="entry name" value="DOPA_dioxygen"/>
    <property type="match status" value="1"/>
</dbReference>
<dbReference type="AlphaFoldDB" id="A0A642V9D6"/>
<dbReference type="PANTHER" id="PTHR36423">
    <property type="entry name" value="AFR070WP"/>
    <property type="match status" value="1"/>
</dbReference>
<dbReference type="Proteomes" id="UP000761534">
    <property type="component" value="Unassembled WGS sequence"/>
</dbReference>
<evidence type="ECO:0000313" key="1">
    <source>
        <dbReference type="EMBL" id="KAA8913067.1"/>
    </source>
</evidence>
<proteinExistence type="predicted"/>
<evidence type="ECO:0000313" key="2">
    <source>
        <dbReference type="Proteomes" id="UP000761534"/>
    </source>
</evidence>
<dbReference type="InterPro" id="IPR014980">
    <property type="entry name" value="DOPA_dioxygen"/>
</dbReference>
<reference evidence="1" key="1">
    <citation type="journal article" date="2019" name="G3 (Bethesda)">
        <title>Genome Assemblies of Two Rare Opportunistic Yeast Pathogens: Diutina rugosa (syn. Candida rugosa) and Trichomonascus ciferrii (syn. Candida ciferrii).</title>
        <authorList>
            <person name="Mixao V."/>
            <person name="Saus E."/>
            <person name="Hansen A.P."/>
            <person name="Lass-Florl C."/>
            <person name="Gabaldon T."/>
        </authorList>
    </citation>
    <scope>NUCLEOTIDE SEQUENCE</scope>
    <source>
        <strain evidence="1">CBS 4856</strain>
    </source>
</reference>
<protein>
    <submittedName>
        <fullName evidence="1">Uncharacterized protein</fullName>
    </submittedName>
</protein>